<reference evidence="2" key="1">
    <citation type="submission" date="2014-11" db="EMBL/GenBank/DDBJ databases">
        <authorList>
            <person name="Amaro Gonzalez C."/>
        </authorList>
    </citation>
    <scope>NUCLEOTIDE SEQUENCE</scope>
</reference>
<protein>
    <submittedName>
        <fullName evidence="2">Uncharacterized protein</fullName>
    </submittedName>
</protein>
<accession>A0A0E9T2M8</accession>
<evidence type="ECO:0000256" key="1">
    <source>
        <dbReference type="SAM" id="Phobius"/>
    </source>
</evidence>
<feature type="transmembrane region" description="Helical" evidence="1">
    <location>
        <begin position="12"/>
        <end position="30"/>
    </location>
</feature>
<keyword evidence="1" id="KW-1133">Transmembrane helix</keyword>
<reference evidence="2" key="2">
    <citation type="journal article" date="2015" name="Fish Shellfish Immunol.">
        <title>Early steps in the European eel (Anguilla anguilla)-Vibrio vulnificus interaction in the gills: Role of the RtxA13 toxin.</title>
        <authorList>
            <person name="Callol A."/>
            <person name="Pajuelo D."/>
            <person name="Ebbesson L."/>
            <person name="Teles M."/>
            <person name="MacKenzie S."/>
            <person name="Amaro C."/>
        </authorList>
    </citation>
    <scope>NUCLEOTIDE SEQUENCE</scope>
</reference>
<dbReference type="EMBL" id="GBXM01060706">
    <property type="protein sequence ID" value="JAH47871.1"/>
    <property type="molecule type" value="Transcribed_RNA"/>
</dbReference>
<sequence>MAGLNLPRDCLNFASTKCLFIQMLLLWTWFVNGSE</sequence>
<name>A0A0E9T2M8_ANGAN</name>
<proteinExistence type="predicted"/>
<dbReference type="AlphaFoldDB" id="A0A0E9T2M8"/>
<keyword evidence="1" id="KW-0812">Transmembrane</keyword>
<keyword evidence="1" id="KW-0472">Membrane</keyword>
<organism evidence="2">
    <name type="scientific">Anguilla anguilla</name>
    <name type="common">European freshwater eel</name>
    <name type="synonym">Muraena anguilla</name>
    <dbReference type="NCBI Taxonomy" id="7936"/>
    <lineage>
        <taxon>Eukaryota</taxon>
        <taxon>Metazoa</taxon>
        <taxon>Chordata</taxon>
        <taxon>Craniata</taxon>
        <taxon>Vertebrata</taxon>
        <taxon>Euteleostomi</taxon>
        <taxon>Actinopterygii</taxon>
        <taxon>Neopterygii</taxon>
        <taxon>Teleostei</taxon>
        <taxon>Anguilliformes</taxon>
        <taxon>Anguillidae</taxon>
        <taxon>Anguilla</taxon>
    </lineage>
</organism>
<evidence type="ECO:0000313" key="2">
    <source>
        <dbReference type="EMBL" id="JAH47871.1"/>
    </source>
</evidence>